<accession>A0A6H5IXY9</accession>
<protein>
    <submittedName>
        <fullName evidence="1">Uncharacterized protein</fullName>
    </submittedName>
</protein>
<proteinExistence type="predicted"/>
<gene>
    <name evidence="1" type="ORF">TBRA_LOCUS13813</name>
</gene>
<evidence type="ECO:0000313" key="1">
    <source>
        <dbReference type="EMBL" id="CAB0042181.1"/>
    </source>
</evidence>
<reference evidence="1 2" key="1">
    <citation type="submission" date="2020-02" db="EMBL/GenBank/DDBJ databases">
        <authorList>
            <person name="Ferguson B K."/>
        </authorList>
    </citation>
    <scope>NUCLEOTIDE SEQUENCE [LARGE SCALE GENOMIC DNA]</scope>
</reference>
<dbReference type="Proteomes" id="UP000479190">
    <property type="component" value="Unassembled WGS sequence"/>
</dbReference>
<name>A0A6H5IXY9_9HYME</name>
<dbReference type="EMBL" id="CADCXV010001165">
    <property type="protein sequence ID" value="CAB0042181.1"/>
    <property type="molecule type" value="Genomic_DNA"/>
</dbReference>
<evidence type="ECO:0000313" key="2">
    <source>
        <dbReference type="Proteomes" id="UP000479190"/>
    </source>
</evidence>
<dbReference type="AlphaFoldDB" id="A0A6H5IXY9"/>
<sequence>MPYIFEGPQECSTSAAPTSKTSLVRSMSRLISPRSTWYRPSNTALQVLRARLWSKSRSLHRARSEGMNHGAGFLCCHQHRGQKTPDCSGQQARARAQPVQYTVDTRKHRTNLNVPRQILPNYESQIADLALIQHNVTAQVASSRAQYGQACRTHTHLKSIRTMTDRHMPYLDRSSSVFDDLQQRRPGAIAPSKAGLSC</sequence>
<keyword evidence="2" id="KW-1185">Reference proteome</keyword>
<organism evidence="1 2">
    <name type="scientific">Trichogramma brassicae</name>
    <dbReference type="NCBI Taxonomy" id="86971"/>
    <lineage>
        <taxon>Eukaryota</taxon>
        <taxon>Metazoa</taxon>
        <taxon>Ecdysozoa</taxon>
        <taxon>Arthropoda</taxon>
        <taxon>Hexapoda</taxon>
        <taxon>Insecta</taxon>
        <taxon>Pterygota</taxon>
        <taxon>Neoptera</taxon>
        <taxon>Endopterygota</taxon>
        <taxon>Hymenoptera</taxon>
        <taxon>Apocrita</taxon>
        <taxon>Proctotrupomorpha</taxon>
        <taxon>Chalcidoidea</taxon>
        <taxon>Trichogrammatidae</taxon>
        <taxon>Trichogramma</taxon>
    </lineage>
</organism>